<comment type="caution">
    <text evidence="1">The sequence shown here is derived from an EMBL/GenBank/DDBJ whole genome shotgun (WGS) entry which is preliminary data.</text>
</comment>
<dbReference type="OrthoDB" id="9979658at2"/>
<accession>A0A177NUS7</accession>
<dbReference type="AlphaFoldDB" id="A0A177NUS7"/>
<proteinExistence type="predicted"/>
<gene>
    <name evidence="1" type="ORF">A1359_20295</name>
</gene>
<dbReference type="EMBL" id="LUUI01000028">
    <property type="protein sequence ID" value="OAI20830.1"/>
    <property type="molecule type" value="Genomic_DNA"/>
</dbReference>
<organism evidence="1 2">
    <name type="scientific">Methylomonas lenta</name>
    <dbReference type="NCBI Taxonomy" id="980561"/>
    <lineage>
        <taxon>Bacteria</taxon>
        <taxon>Pseudomonadati</taxon>
        <taxon>Pseudomonadota</taxon>
        <taxon>Gammaproteobacteria</taxon>
        <taxon>Methylococcales</taxon>
        <taxon>Methylococcaceae</taxon>
        <taxon>Methylomonas</taxon>
    </lineage>
</organism>
<dbReference type="Proteomes" id="UP000078476">
    <property type="component" value="Unassembled WGS sequence"/>
</dbReference>
<keyword evidence="2" id="KW-1185">Reference proteome</keyword>
<evidence type="ECO:0000313" key="1">
    <source>
        <dbReference type="EMBL" id="OAI20830.1"/>
    </source>
</evidence>
<name>A0A177NUS7_9GAMM</name>
<evidence type="ECO:0000313" key="2">
    <source>
        <dbReference type="Proteomes" id="UP000078476"/>
    </source>
</evidence>
<reference evidence="1 2" key="1">
    <citation type="submission" date="2016-03" db="EMBL/GenBank/DDBJ databases">
        <authorList>
            <person name="Ploux O."/>
        </authorList>
    </citation>
    <scope>NUCLEOTIDE SEQUENCE [LARGE SCALE GENOMIC DNA]</scope>
    <source>
        <strain evidence="1 2">R-45370</strain>
    </source>
</reference>
<sequence length="253" mass="28936">MALTETEWDDVIFYFQFMAKKSMFGLPALKEPEKVLRARKKELINEWCELIVMMDEAEIEGELRNKYAVEGVSIRAALNIVNNWKQFLLSRLTTESLLKARCLQPIERSKLDAVLKVWREKATNLKLTVVPNFEDNTAAGGVEMWISYKDIQNGAIPTMFALGHEFGHQTDFSVRDEHPEVLKAIYSGWSKNDHTSWEYYADSFSMTFLGLNSGDRKKLISAVDAYMGDEADDGTHPEGRLRMNQMRIALAAL</sequence>
<protein>
    <submittedName>
        <fullName evidence="1">Uncharacterized protein</fullName>
    </submittedName>
</protein>
<dbReference type="STRING" id="980561.A1359_20295"/>
<dbReference type="RefSeq" id="WP_066977265.1">
    <property type="nucleotide sequence ID" value="NZ_LUUI01000028.1"/>
</dbReference>